<accession>A0A7J7KN38</accession>
<evidence type="ECO:0000256" key="3">
    <source>
        <dbReference type="PROSITE-ProRule" id="PRU00649"/>
    </source>
</evidence>
<dbReference type="Proteomes" id="UP000593567">
    <property type="component" value="Unassembled WGS sequence"/>
</dbReference>
<dbReference type="InterPro" id="IPR036575">
    <property type="entry name" value="TFIIS_cen_dom_sf"/>
</dbReference>
<organism evidence="5 6">
    <name type="scientific">Bugula neritina</name>
    <name type="common">Brown bryozoan</name>
    <name type="synonym">Sertularia neritina</name>
    <dbReference type="NCBI Taxonomy" id="10212"/>
    <lineage>
        <taxon>Eukaryota</taxon>
        <taxon>Metazoa</taxon>
        <taxon>Spiralia</taxon>
        <taxon>Lophotrochozoa</taxon>
        <taxon>Bryozoa</taxon>
        <taxon>Gymnolaemata</taxon>
        <taxon>Cheilostomatida</taxon>
        <taxon>Flustrina</taxon>
        <taxon>Buguloidea</taxon>
        <taxon>Bugulidae</taxon>
        <taxon>Bugula</taxon>
    </lineage>
</organism>
<evidence type="ECO:0000259" key="4">
    <source>
        <dbReference type="PROSITE" id="PS51319"/>
    </source>
</evidence>
<keyword evidence="2 3" id="KW-0539">Nucleus</keyword>
<sequence length="210" mass="24684">MDKYVIRKPRDIPERKKSQEKVKELKQTTIFSLKRVVVVEDIKRIKSLLEITDQDSEVIFDQLKLLEQKIPSKEVLLETKLGLTLKKLKKHENVEVAAKASSIYAGWKKHFKDKLDKPCIEVRYDNATNKCRDTSRRLICDCLSPHKESALLADSIERCIFERTKNTAYSYRRHIRGIVFTLRYKEHIKQELLNKQLTVIELCQMKKPTG</sequence>
<dbReference type="Gene3D" id="1.20.930.10">
    <property type="entry name" value="Conserved domain common to transcription factors TFIIS, elongin A, CRSP70"/>
    <property type="match status" value="1"/>
</dbReference>
<feature type="domain" description="TFIIS N-terminal" evidence="4">
    <location>
        <begin position="40"/>
        <end position="114"/>
    </location>
</feature>
<comment type="caution">
    <text evidence="5">The sequence shown here is derived from an EMBL/GenBank/DDBJ whole genome shotgun (WGS) entry which is preliminary data.</text>
</comment>
<dbReference type="GO" id="GO:0005634">
    <property type="term" value="C:nucleus"/>
    <property type="evidence" value="ECO:0007669"/>
    <property type="project" value="UniProtKB-SubCell"/>
</dbReference>
<keyword evidence="6" id="KW-1185">Reference proteome</keyword>
<dbReference type="Pfam" id="PF08711">
    <property type="entry name" value="Med26"/>
    <property type="match status" value="1"/>
</dbReference>
<protein>
    <submittedName>
        <fullName evidence="5">TCEANC2</fullName>
    </submittedName>
</protein>
<reference evidence="5" key="1">
    <citation type="submission" date="2020-06" db="EMBL/GenBank/DDBJ databases">
        <title>Draft genome of Bugula neritina, a colonial animal packing powerful symbionts and potential medicines.</title>
        <authorList>
            <person name="Rayko M."/>
        </authorList>
    </citation>
    <scope>NUCLEOTIDE SEQUENCE [LARGE SCALE GENOMIC DNA]</scope>
    <source>
        <strain evidence="5">Kwan_BN1</strain>
    </source>
</reference>
<proteinExistence type="predicted"/>
<dbReference type="InterPro" id="IPR003618">
    <property type="entry name" value="TFIIS_cen_dom"/>
</dbReference>
<dbReference type="SMART" id="SM00509">
    <property type="entry name" value="TFS2N"/>
    <property type="match status" value="1"/>
</dbReference>
<evidence type="ECO:0000313" key="6">
    <source>
        <dbReference type="Proteomes" id="UP000593567"/>
    </source>
</evidence>
<dbReference type="EMBL" id="VXIV02000239">
    <property type="protein sequence ID" value="KAF6039553.1"/>
    <property type="molecule type" value="Genomic_DNA"/>
</dbReference>
<evidence type="ECO:0000256" key="2">
    <source>
        <dbReference type="ARBA" id="ARBA00023242"/>
    </source>
</evidence>
<dbReference type="SUPFAM" id="SSF46942">
    <property type="entry name" value="Elongation factor TFIIS domain 2"/>
    <property type="match status" value="1"/>
</dbReference>
<name>A0A7J7KN38_BUGNE</name>
<dbReference type="InterPro" id="IPR035441">
    <property type="entry name" value="TFIIS/LEDGF_dom_sf"/>
</dbReference>
<dbReference type="PROSITE" id="PS51319">
    <property type="entry name" value="TFIIS_N"/>
    <property type="match status" value="1"/>
</dbReference>
<evidence type="ECO:0000313" key="5">
    <source>
        <dbReference type="EMBL" id="KAF6039553.1"/>
    </source>
</evidence>
<dbReference type="AlphaFoldDB" id="A0A7J7KN38"/>
<comment type="subcellular location">
    <subcellularLocation>
        <location evidence="1 3">Nucleus</location>
    </subcellularLocation>
</comment>
<evidence type="ECO:0000256" key="1">
    <source>
        <dbReference type="ARBA" id="ARBA00004123"/>
    </source>
</evidence>
<dbReference type="InterPro" id="IPR017923">
    <property type="entry name" value="TFIIS_N"/>
</dbReference>
<dbReference type="InterPro" id="IPR003617">
    <property type="entry name" value="TFIIS/CRSP70_N_sub"/>
</dbReference>
<dbReference type="SUPFAM" id="SSF47676">
    <property type="entry name" value="Conserved domain common to transcription factors TFIIS, elongin A, CRSP70"/>
    <property type="match status" value="1"/>
</dbReference>
<dbReference type="Pfam" id="PF07500">
    <property type="entry name" value="TFIIS_M"/>
    <property type="match status" value="1"/>
</dbReference>
<gene>
    <name evidence="5" type="ORF">EB796_002139</name>
</gene>
<dbReference type="OrthoDB" id="44867at2759"/>
<dbReference type="GO" id="GO:0006351">
    <property type="term" value="P:DNA-templated transcription"/>
    <property type="evidence" value="ECO:0007669"/>
    <property type="project" value="InterPro"/>
</dbReference>